<comment type="caution">
    <text evidence="1">The sequence shown here is derived from an EMBL/GenBank/DDBJ whole genome shotgun (WGS) entry which is preliminary data.</text>
</comment>
<name>A0ABY3B1M4_9BACL</name>
<evidence type="ECO:0000313" key="2">
    <source>
        <dbReference type="Proteomes" id="UP000319219"/>
    </source>
</evidence>
<organism evidence="1 2">
    <name type="scientific">Paenibacillus ottowii</name>
    <dbReference type="NCBI Taxonomy" id="2315729"/>
    <lineage>
        <taxon>Bacteria</taxon>
        <taxon>Bacillati</taxon>
        <taxon>Bacillota</taxon>
        <taxon>Bacilli</taxon>
        <taxon>Bacillales</taxon>
        <taxon>Paenibacillaceae</taxon>
        <taxon>Paenibacillus</taxon>
    </lineage>
</organism>
<sequence length="64" mass="7233">MIACWINHKEGYTLMDDSGTRIGVLLVMDDRILGRKLKGLYEPATWFKTDGHRFIGKPPDKVGA</sequence>
<dbReference type="RefSeq" id="WP_142613843.1">
    <property type="nucleotide sequence ID" value="NZ_VIJZ01000008.1"/>
</dbReference>
<dbReference type="EMBL" id="VIJZ01000008">
    <property type="protein sequence ID" value="TQR97329.1"/>
    <property type="molecule type" value="Genomic_DNA"/>
</dbReference>
<gene>
    <name evidence="1" type="ORF">FKV70_19040</name>
</gene>
<protein>
    <submittedName>
        <fullName evidence="1">Uncharacterized protein</fullName>
    </submittedName>
</protein>
<evidence type="ECO:0000313" key="1">
    <source>
        <dbReference type="EMBL" id="TQR97329.1"/>
    </source>
</evidence>
<keyword evidence="2" id="KW-1185">Reference proteome</keyword>
<dbReference type="Proteomes" id="UP000319219">
    <property type="component" value="Unassembled WGS sequence"/>
</dbReference>
<accession>A0ABY3B1M4</accession>
<reference evidence="1 2" key="1">
    <citation type="submission" date="2019-07" db="EMBL/GenBank/DDBJ databases">
        <title>Paenibacillus ottowii sp. nov. isolated from a fermentation system processing bovine manure.</title>
        <authorList>
            <person name="Velazquez L.F."/>
            <person name="Rajbanshi S."/>
            <person name="Guan S."/>
            <person name="Hinchee M."/>
            <person name="Welsh A."/>
        </authorList>
    </citation>
    <scope>NUCLEOTIDE SEQUENCE [LARGE SCALE GENOMIC DNA]</scope>
    <source>
        <strain evidence="1 2">MS2379</strain>
    </source>
</reference>
<proteinExistence type="predicted"/>